<dbReference type="AlphaFoldDB" id="A0A9D3RU31"/>
<protein>
    <submittedName>
        <fullName evidence="2">Uncharacterized protein</fullName>
    </submittedName>
</protein>
<feature type="region of interest" description="Disordered" evidence="1">
    <location>
        <begin position="68"/>
        <end position="87"/>
    </location>
</feature>
<accession>A0A9D3RU31</accession>
<dbReference type="EMBL" id="JAFIRN010000008">
    <property type="protein sequence ID" value="KAG5843509.1"/>
    <property type="molecule type" value="Genomic_DNA"/>
</dbReference>
<evidence type="ECO:0000256" key="1">
    <source>
        <dbReference type="SAM" id="MobiDB-lite"/>
    </source>
</evidence>
<reference evidence="2" key="1">
    <citation type="submission" date="2021-01" db="EMBL/GenBank/DDBJ databases">
        <title>A chromosome-scale assembly of European eel, Anguilla anguilla.</title>
        <authorList>
            <person name="Henkel C."/>
            <person name="Jong-Raadsen S.A."/>
            <person name="Dufour S."/>
            <person name="Weltzien F.-A."/>
            <person name="Palstra A.P."/>
            <person name="Pelster B."/>
            <person name="Spaink H.P."/>
            <person name="Van Den Thillart G.E."/>
            <person name="Jansen H."/>
            <person name="Zahm M."/>
            <person name="Klopp C."/>
            <person name="Cedric C."/>
            <person name="Louis A."/>
            <person name="Berthelot C."/>
            <person name="Parey E."/>
            <person name="Roest Crollius H."/>
            <person name="Montfort J."/>
            <person name="Robinson-Rechavi M."/>
            <person name="Bucao C."/>
            <person name="Bouchez O."/>
            <person name="Gislard M."/>
            <person name="Lluch J."/>
            <person name="Milhes M."/>
            <person name="Lampietro C."/>
            <person name="Lopez Roques C."/>
            <person name="Donnadieu C."/>
            <person name="Braasch I."/>
            <person name="Desvignes T."/>
            <person name="Postlethwait J."/>
            <person name="Bobe J."/>
            <person name="Guiguen Y."/>
            <person name="Dirks R."/>
        </authorList>
    </citation>
    <scope>NUCLEOTIDE SEQUENCE</scope>
    <source>
        <strain evidence="2">Tag_6206</strain>
        <tissue evidence="2">Liver</tissue>
    </source>
</reference>
<evidence type="ECO:0000313" key="3">
    <source>
        <dbReference type="Proteomes" id="UP001044222"/>
    </source>
</evidence>
<evidence type="ECO:0000313" key="2">
    <source>
        <dbReference type="EMBL" id="KAG5843509.1"/>
    </source>
</evidence>
<dbReference type="Proteomes" id="UP001044222">
    <property type="component" value="Chromosome 8"/>
</dbReference>
<proteinExistence type="predicted"/>
<feature type="compositionally biased region" description="Basic and acidic residues" evidence="1">
    <location>
        <begin position="69"/>
        <end position="87"/>
    </location>
</feature>
<comment type="caution">
    <text evidence="2">The sequence shown here is derived from an EMBL/GenBank/DDBJ whole genome shotgun (WGS) entry which is preliminary data.</text>
</comment>
<sequence>MTKVNAIALDYHLIWTELSCGERRPSLSHANEASCSAEVHFGRSRQKVEDLSANGAGADMTQLTIPCKYRSERKEGGEREREREKEGRFIFIKKN</sequence>
<keyword evidence="3" id="KW-1185">Reference proteome</keyword>
<organism evidence="2 3">
    <name type="scientific">Anguilla anguilla</name>
    <name type="common">European freshwater eel</name>
    <name type="synonym">Muraena anguilla</name>
    <dbReference type="NCBI Taxonomy" id="7936"/>
    <lineage>
        <taxon>Eukaryota</taxon>
        <taxon>Metazoa</taxon>
        <taxon>Chordata</taxon>
        <taxon>Craniata</taxon>
        <taxon>Vertebrata</taxon>
        <taxon>Euteleostomi</taxon>
        <taxon>Actinopterygii</taxon>
        <taxon>Neopterygii</taxon>
        <taxon>Teleostei</taxon>
        <taxon>Anguilliformes</taxon>
        <taxon>Anguillidae</taxon>
        <taxon>Anguilla</taxon>
    </lineage>
</organism>
<gene>
    <name evidence="2" type="ORF">ANANG_G00151680</name>
</gene>
<name>A0A9D3RU31_ANGAN</name>